<dbReference type="InterPro" id="IPR002585">
    <property type="entry name" value="Cyt-d_ubiquinol_oxidase_su_1"/>
</dbReference>
<evidence type="ECO:0000256" key="10">
    <source>
        <dbReference type="ARBA" id="ARBA00023004"/>
    </source>
</evidence>
<evidence type="ECO:0000256" key="7">
    <source>
        <dbReference type="ARBA" id="ARBA00022723"/>
    </source>
</evidence>
<keyword evidence="3 12" id="KW-0813">Transport</keyword>
<dbReference type="PANTHER" id="PTHR30365">
    <property type="entry name" value="CYTOCHROME D UBIQUINOL OXIDASE"/>
    <property type="match status" value="1"/>
</dbReference>
<evidence type="ECO:0000256" key="4">
    <source>
        <dbReference type="ARBA" id="ARBA00022475"/>
    </source>
</evidence>
<feature type="transmembrane region" description="Helical" evidence="12">
    <location>
        <begin position="60"/>
        <end position="78"/>
    </location>
</feature>
<evidence type="ECO:0000256" key="3">
    <source>
        <dbReference type="ARBA" id="ARBA00022448"/>
    </source>
</evidence>
<keyword evidence="7 12" id="KW-0479">Metal-binding</keyword>
<dbReference type="GO" id="GO:0019646">
    <property type="term" value="P:aerobic electron transport chain"/>
    <property type="evidence" value="ECO:0007669"/>
    <property type="project" value="InterPro"/>
</dbReference>
<feature type="transmembrane region" description="Helical" evidence="12">
    <location>
        <begin position="23"/>
        <end position="48"/>
    </location>
</feature>
<comment type="subcellular location">
    <subcellularLocation>
        <location evidence="1">Cell membrane</location>
        <topology evidence="1">Multi-pass membrane protein</topology>
    </subcellularLocation>
</comment>
<dbReference type="AlphaFoldDB" id="A0A6M8BAU0"/>
<keyword evidence="11 12" id="KW-0472">Membrane</keyword>
<keyword evidence="14" id="KW-1185">Reference proteome</keyword>
<evidence type="ECO:0000256" key="2">
    <source>
        <dbReference type="ARBA" id="ARBA00009819"/>
    </source>
</evidence>
<evidence type="ECO:0000256" key="8">
    <source>
        <dbReference type="ARBA" id="ARBA00022982"/>
    </source>
</evidence>
<feature type="transmembrane region" description="Helical" evidence="12">
    <location>
        <begin position="188"/>
        <end position="215"/>
    </location>
</feature>
<organism evidence="13 14">
    <name type="scientific">Actinomyces marmotae</name>
    <dbReference type="NCBI Taxonomy" id="2737173"/>
    <lineage>
        <taxon>Bacteria</taxon>
        <taxon>Bacillati</taxon>
        <taxon>Actinomycetota</taxon>
        <taxon>Actinomycetes</taxon>
        <taxon>Actinomycetales</taxon>
        <taxon>Actinomycetaceae</taxon>
        <taxon>Actinomyces</taxon>
    </lineage>
</organism>
<evidence type="ECO:0000256" key="12">
    <source>
        <dbReference type="PIRNR" id="PIRNR006446"/>
    </source>
</evidence>
<feature type="transmembrane region" description="Helical" evidence="12">
    <location>
        <begin position="440"/>
        <end position="461"/>
    </location>
</feature>
<dbReference type="GO" id="GO:0005886">
    <property type="term" value="C:plasma membrane"/>
    <property type="evidence" value="ECO:0007669"/>
    <property type="project" value="UniProtKB-SubCell"/>
</dbReference>
<dbReference type="GO" id="GO:0046872">
    <property type="term" value="F:metal ion binding"/>
    <property type="evidence" value="ECO:0007669"/>
    <property type="project" value="UniProtKB-UniRule"/>
</dbReference>
<keyword evidence="4 12" id="KW-1003">Cell membrane</keyword>
<accession>A0A6M8BAU0</accession>
<evidence type="ECO:0000313" key="13">
    <source>
        <dbReference type="EMBL" id="QKD79925.1"/>
    </source>
</evidence>
<feature type="transmembrane region" description="Helical" evidence="12">
    <location>
        <begin position="381"/>
        <end position="402"/>
    </location>
</feature>
<dbReference type="GO" id="GO:0070069">
    <property type="term" value="C:cytochrome complex"/>
    <property type="evidence" value="ECO:0007669"/>
    <property type="project" value="UniProtKB-UniRule"/>
</dbReference>
<sequence>MTLAPMALDSLDLARWQFGITTVYHFILVPLTIGLSPLVALMETIYLRTGNEQWKVATKFFGKILLINFALGVATGIVQEFQFGMNWSEYSRFVGNIFGAPLAFEALLAFFMESTFLGLWIFGWDRLSPKLHNLCMWLVALGTNVSAFFILAANSWMQHPVGAVLNPETGRAELDGVNGFLKVLGSPLLWTTLAHTISSAFLVAGAVIVGVAVWWMTRAVRAGQDFEARQLWRRLTRFGAVTMIISGLLCAASGHAQGQIITEVQPAKMAAAEMLCESQKGAGFTVAAFGSCTDGTASHLLTIPGVYSFMATNDPQAKVMGLKDAQAMYEQKFGPGNYTPNEMITFWTFRLMIGLGMISVAIGAVALWLIRRDRLIGSPALGKAALWTMWLPFIACSFGWIFTEMGRQPWLIAPNLADPVSQVYMRTADGVSTVVSSGTVLASMVIFTLLYAILGVIWFYLLRRYIHEGVRTPVDPATASTSKASGQSESTRTAGAPALLSFEY</sequence>
<proteinExistence type="inferred from homology"/>
<evidence type="ECO:0000256" key="5">
    <source>
        <dbReference type="ARBA" id="ARBA00022617"/>
    </source>
</evidence>
<evidence type="ECO:0000313" key="14">
    <source>
        <dbReference type="Proteomes" id="UP000504752"/>
    </source>
</evidence>
<dbReference type="PANTHER" id="PTHR30365:SF15">
    <property type="entry name" value="CYTOCHROME BD UBIQUINOL OXIDASE SUBUNIT 1"/>
    <property type="match status" value="1"/>
</dbReference>
<evidence type="ECO:0000256" key="1">
    <source>
        <dbReference type="ARBA" id="ARBA00004651"/>
    </source>
</evidence>
<feature type="transmembrane region" description="Helical" evidence="12">
    <location>
        <begin position="235"/>
        <end position="256"/>
    </location>
</feature>
<keyword evidence="8 12" id="KW-0249">Electron transport</keyword>
<dbReference type="KEGG" id="amam:HPC72_06470"/>
<keyword evidence="5 12" id="KW-0349">Heme</keyword>
<feature type="transmembrane region" description="Helical" evidence="12">
    <location>
        <begin position="98"/>
        <end position="122"/>
    </location>
</feature>
<feature type="transmembrane region" description="Helical" evidence="12">
    <location>
        <begin position="134"/>
        <end position="157"/>
    </location>
</feature>
<reference evidence="13 14" key="1">
    <citation type="submission" date="2020-05" db="EMBL/GenBank/DDBJ databases">
        <title>Actinomyces sp. zg-325.</title>
        <authorList>
            <person name="Yang C."/>
        </authorList>
    </citation>
    <scope>NUCLEOTIDE SEQUENCE [LARGE SCALE GENOMIC DNA]</scope>
    <source>
        <strain evidence="14">zg-325</strain>
    </source>
</reference>
<keyword evidence="10 12" id="KW-0408">Iron</keyword>
<dbReference type="RefSeq" id="WP_159523429.1">
    <property type="nucleotide sequence ID" value="NZ_CP053642.1"/>
</dbReference>
<dbReference type="Pfam" id="PF01654">
    <property type="entry name" value="Cyt_bd_oxida_I"/>
    <property type="match status" value="1"/>
</dbReference>
<dbReference type="GO" id="GO:0009055">
    <property type="term" value="F:electron transfer activity"/>
    <property type="evidence" value="ECO:0007669"/>
    <property type="project" value="UniProtKB-UniRule"/>
</dbReference>
<dbReference type="PIRSF" id="PIRSF006446">
    <property type="entry name" value="Cyt_quinol_oxidase_1"/>
    <property type="match status" value="1"/>
</dbReference>
<dbReference type="GO" id="GO:0016682">
    <property type="term" value="F:oxidoreductase activity, acting on diphenols and related substances as donors, oxygen as acceptor"/>
    <property type="evidence" value="ECO:0007669"/>
    <property type="project" value="TreeGrafter"/>
</dbReference>
<gene>
    <name evidence="13" type="ORF">HPC72_06470</name>
</gene>
<evidence type="ECO:0000256" key="9">
    <source>
        <dbReference type="ARBA" id="ARBA00022989"/>
    </source>
</evidence>
<dbReference type="GO" id="GO:0020037">
    <property type="term" value="F:heme binding"/>
    <property type="evidence" value="ECO:0007669"/>
    <property type="project" value="TreeGrafter"/>
</dbReference>
<dbReference type="Proteomes" id="UP000504752">
    <property type="component" value="Chromosome"/>
</dbReference>
<dbReference type="EMBL" id="CP053642">
    <property type="protein sequence ID" value="QKD79925.1"/>
    <property type="molecule type" value="Genomic_DNA"/>
</dbReference>
<protein>
    <submittedName>
        <fullName evidence="13">Cytochrome ubiquinol oxidase subunit I</fullName>
    </submittedName>
</protein>
<evidence type="ECO:0000256" key="11">
    <source>
        <dbReference type="ARBA" id="ARBA00023136"/>
    </source>
</evidence>
<comment type="similarity">
    <text evidence="2 12">Belongs to the cytochrome ubiquinol oxidase subunit 1 family.</text>
</comment>
<keyword evidence="6 12" id="KW-0812">Transmembrane</keyword>
<evidence type="ECO:0000256" key="6">
    <source>
        <dbReference type="ARBA" id="ARBA00022692"/>
    </source>
</evidence>
<keyword evidence="9 12" id="KW-1133">Transmembrane helix</keyword>
<feature type="transmembrane region" description="Helical" evidence="12">
    <location>
        <begin position="347"/>
        <end position="369"/>
    </location>
</feature>
<name>A0A6M8BAU0_9ACTO</name>